<keyword evidence="8 10" id="KW-0472">Membrane</keyword>
<keyword evidence="3 10" id="KW-0808">Transferase</keyword>
<evidence type="ECO:0000256" key="9">
    <source>
        <dbReference type="ARBA" id="ARBA00023160"/>
    </source>
</evidence>
<keyword evidence="5 10" id="KW-0276">Fatty acid metabolism</keyword>
<comment type="similarity">
    <text evidence="10">Belongs to the ELO family.</text>
</comment>
<evidence type="ECO:0000256" key="1">
    <source>
        <dbReference type="ARBA" id="ARBA00004141"/>
    </source>
</evidence>
<dbReference type="GO" id="GO:0030148">
    <property type="term" value="P:sphingolipid biosynthetic process"/>
    <property type="evidence" value="ECO:0007669"/>
    <property type="project" value="TreeGrafter"/>
</dbReference>
<dbReference type="EMBL" id="CAJHJT010000034">
    <property type="protein sequence ID" value="CAD7003756.1"/>
    <property type="molecule type" value="Genomic_DNA"/>
</dbReference>
<feature type="transmembrane region" description="Helical" evidence="10">
    <location>
        <begin position="208"/>
        <end position="226"/>
    </location>
</feature>
<name>A0A811V1L6_CERCA</name>
<evidence type="ECO:0000256" key="10">
    <source>
        <dbReference type="RuleBase" id="RU361115"/>
    </source>
</evidence>
<comment type="caution">
    <text evidence="11">The sequence shown here is derived from an EMBL/GenBank/DDBJ whole genome shotgun (WGS) entry which is preliminary data.</text>
</comment>
<evidence type="ECO:0000256" key="3">
    <source>
        <dbReference type="ARBA" id="ARBA00022679"/>
    </source>
</evidence>
<protein>
    <recommendedName>
        <fullName evidence="10">Elongation of very long chain fatty acids protein</fullName>
        <ecNumber evidence="10">2.3.1.199</ecNumber>
    </recommendedName>
    <alternativeName>
        <fullName evidence="10">Very-long-chain 3-oxoacyl-CoA synthase</fullName>
    </alternativeName>
</protein>
<dbReference type="PANTHER" id="PTHR11157:SF116">
    <property type="entry name" value="ELONGATION OF VERY LONG CHAIN FATTY ACIDS PROTEIN-RELATED"/>
    <property type="match status" value="1"/>
</dbReference>
<comment type="subcellular location">
    <subcellularLocation>
        <location evidence="1">Membrane</location>
        <topology evidence="1">Multi-pass membrane protein</topology>
    </subcellularLocation>
</comment>
<evidence type="ECO:0000256" key="7">
    <source>
        <dbReference type="ARBA" id="ARBA00023098"/>
    </source>
</evidence>
<dbReference type="AlphaFoldDB" id="A0A811V1L6"/>
<dbReference type="PROSITE" id="PS01188">
    <property type="entry name" value="ELO"/>
    <property type="match status" value="1"/>
</dbReference>
<feature type="transmembrane region" description="Helical" evidence="10">
    <location>
        <begin position="232"/>
        <end position="256"/>
    </location>
</feature>
<evidence type="ECO:0000256" key="5">
    <source>
        <dbReference type="ARBA" id="ARBA00022832"/>
    </source>
</evidence>
<keyword evidence="12" id="KW-1185">Reference proteome</keyword>
<feature type="transmembrane region" description="Helical" evidence="10">
    <location>
        <begin position="72"/>
        <end position="88"/>
    </location>
</feature>
<dbReference type="GO" id="GO:0009922">
    <property type="term" value="F:fatty acid elongase activity"/>
    <property type="evidence" value="ECO:0007669"/>
    <property type="project" value="UniProtKB-EC"/>
</dbReference>
<reference evidence="11" key="1">
    <citation type="submission" date="2020-11" db="EMBL/GenBank/DDBJ databases">
        <authorList>
            <person name="Whitehead M."/>
        </authorList>
    </citation>
    <scope>NUCLEOTIDE SEQUENCE</scope>
    <source>
        <strain evidence="11">EGII</strain>
    </source>
</reference>
<dbReference type="GO" id="GO:0034625">
    <property type="term" value="P:fatty acid elongation, monounsaturated fatty acid"/>
    <property type="evidence" value="ECO:0007669"/>
    <property type="project" value="TreeGrafter"/>
</dbReference>
<proteinExistence type="inferred from homology"/>
<evidence type="ECO:0000256" key="6">
    <source>
        <dbReference type="ARBA" id="ARBA00022989"/>
    </source>
</evidence>
<evidence type="ECO:0000256" key="2">
    <source>
        <dbReference type="ARBA" id="ARBA00022516"/>
    </source>
</evidence>
<dbReference type="EC" id="2.3.1.199" evidence="10"/>
<keyword evidence="6 10" id="KW-1133">Transmembrane helix</keyword>
<dbReference type="InterPro" id="IPR030457">
    <property type="entry name" value="ELO_CS"/>
</dbReference>
<sequence>MSNIIDGIYGFLTAPGDLYGNRFLPFRGALLPYLLTNIAYVLFVFKIGPWFMRNRQPYDLKPVLRYYNIGQIVYNAIVSAMSFYLYVIKRPMSITCMTILPIDHPLKNIEGLTSALYVINKFIDYFDTVFFVLRKSYKQITFLHVYHHIMMTSLSLLYVKYSGGGGHASMIGILNTLVHVFMYAYYLMSATRPEMKNSLWWKKYVTSLQLVQFVLILVHQMWPLVIQRDCEYPKLLCLCSCVQALLMLYLFGSFYIKTYIRNPKKKSTPPVVAQEAKTR</sequence>
<dbReference type="GO" id="GO:0034626">
    <property type="term" value="P:fatty acid elongation, polyunsaturated fatty acid"/>
    <property type="evidence" value="ECO:0007669"/>
    <property type="project" value="TreeGrafter"/>
</dbReference>
<dbReference type="InterPro" id="IPR002076">
    <property type="entry name" value="ELO_fam"/>
</dbReference>
<keyword evidence="9 10" id="KW-0275">Fatty acid biosynthesis</keyword>
<dbReference type="PANTHER" id="PTHR11157">
    <property type="entry name" value="FATTY ACID ACYL TRANSFERASE-RELATED"/>
    <property type="match status" value="1"/>
</dbReference>
<dbReference type="Pfam" id="PF01151">
    <property type="entry name" value="ELO"/>
    <property type="match status" value="1"/>
</dbReference>
<accession>A0A811V1L6</accession>
<dbReference type="GO" id="GO:0005789">
    <property type="term" value="C:endoplasmic reticulum membrane"/>
    <property type="evidence" value="ECO:0007669"/>
    <property type="project" value="TreeGrafter"/>
</dbReference>
<feature type="transmembrane region" description="Helical" evidence="10">
    <location>
        <begin position="167"/>
        <end position="187"/>
    </location>
</feature>
<evidence type="ECO:0000256" key="4">
    <source>
        <dbReference type="ARBA" id="ARBA00022692"/>
    </source>
</evidence>
<evidence type="ECO:0000256" key="8">
    <source>
        <dbReference type="ARBA" id="ARBA00023136"/>
    </source>
</evidence>
<gene>
    <name evidence="11" type="ORF">CCAP1982_LOCUS12192</name>
</gene>
<dbReference type="Proteomes" id="UP000606786">
    <property type="component" value="Unassembled WGS sequence"/>
</dbReference>
<dbReference type="GO" id="GO:0042761">
    <property type="term" value="P:very long-chain fatty acid biosynthetic process"/>
    <property type="evidence" value="ECO:0007669"/>
    <property type="project" value="TreeGrafter"/>
</dbReference>
<dbReference type="GO" id="GO:0019367">
    <property type="term" value="P:fatty acid elongation, saturated fatty acid"/>
    <property type="evidence" value="ECO:0007669"/>
    <property type="project" value="TreeGrafter"/>
</dbReference>
<feature type="transmembrane region" description="Helical" evidence="10">
    <location>
        <begin position="30"/>
        <end position="52"/>
    </location>
</feature>
<keyword evidence="4 10" id="KW-0812">Transmembrane</keyword>
<keyword evidence="7 10" id="KW-0443">Lipid metabolism</keyword>
<comment type="catalytic activity">
    <reaction evidence="10">
        <text>a very-long-chain acyl-CoA + malonyl-CoA + H(+) = a very-long-chain 3-oxoacyl-CoA + CO2 + CoA</text>
        <dbReference type="Rhea" id="RHEA:32727"/>
        <dbReference type="ChEBI" id="CHEBI:15378"/>
        <dbReference type="ChEBI" id="CHEBI:16526"/>
        <dbReference type="ChEBI" id="CHEBI:57287"/>
        <dbReference type="ChEBI" id="CHEBI:57384"/>
        <dbReference type="ChEBI" id="CHEBI:90725"/>
        <dbReference type="ChEBI" id="CHEBI:90736"/>
        <dbReference type="EC" id="2.3.1.199"/>
    </reaction>
</comment>
<evidence type="ECO:0000313" key="11">
    <source>
        <dbReference type="EMBL" id="CAD7003756.1"/>
    </source>
</evidence>
<evidence type="ECO:0000313" key="12">
    <source>
        <dbReference type="Proteomes" id="UP000606786"/>
    </source>
</evidence>
<keyword evidence="2 10" id="KW-0444">Lipid biosynthesis</keyword>
<organism evidence="11 12">
    <name type="scientific">Ceratitis capitata</name>
    <name type="common">Mediterranean fruit fly</name>
    <name type="synonym">Tephritis capitata</name>
    <dbReference type="NCBI Taxonomy" id="7213"/>
    <lineage>
        <taxon>Eukaryota</taxon>
        <taxon>Metazoa</taxon>
        <taxon>Ecdysozoa</taxon>
        <taxon>Arthropoda</taxon>
        <taxon>Hexapoda</taxon>
        <taxon>Insecta</taxon>
        <taxon>Pterygota</taxon>
        <taxon>Neoptera</taxon>
        <taxon>Endopterygota</taxon>
        <taxon>Diptera</taxon>
        <taxon>Brachycera</taxon>
        <taxon>Muscomorpha</taxon>
        <taxon>Tephritoidea</taxon>
        <taxon>Tephritidae</taxon>
        <taxon>Ceratitis</taxon>
        <taxon>Ceratitis</taxon>
    </lineage>
</organism>
<feature type="transmembrane region" description="Helical" evidence="10">
    <location>
        <begin position="140"/>
        <end position="161"/>
    </location>
</feature>
<dbReference type="OrthoDB" id="434092at2759"/>